<evidence type="ECO:0000313" key="2">
    <source>
        <dbReference type="Proteomes" id="UP000430120"/>
    </source>
</evidence>
<sequence length="163" mass="17425">MAFGVLTGSAAAQPLLRCTLSVPDALAAGQPVPLTMTLHNPGTQTVFLLRWGTPFEARWLGASFRLDRDGALLPYQGPQAKRGDPDASQYLALPAGAQASATLDLALVFDLNTPGRYRLRGPWQVHDVFGAAQGQPPRPRGHFAPQDLPCPTLHWTLAAPAKP</sequence>
<dbReference type="Proteomes" id="UP000430120">
    <property type="component" value="Unassembled WGS sequence"/>
</dbReference>
<dbReference type="RefSeq" id="WP_151125072.1">
    <property type="nucleotide sequence ID" value="NZ_CP088081.1"/>
</dbReference>
<evidence type="ECO:0000313" key="1">
    <source>
        <dbReference type="EMBL" id="KAB0578091.1"/>
    </source>
</evidence>
<accession>A0A643F8M1</accession>
<name>A0A643F8M1_IDEDE</name>
<gene>
    <name evidence="1" type="ORF">F7Q92_15855</name>
</gene>
<dbReference type="AlphaFoldDB" id="A0A643F8M1"/>
<keyword evidence="1" id="KW-0378">Hydrolase</keyword>
<dbReference type="GO" id="GO:0006508">
    <property type="term" value="P:proteolysis"/>
    <property type="evidence" value="ECO:0007669"/>
    <property type="project" value="UniProtKB-KW"/>
</dbReference>
<reference evidence="1 2" key="1">
    <citation type="submission" date="2019-09" db="EMBL/GenBank/DDBJ databases">
        <title>Draft genome sequences of 48 bacterial type strains from the CCUG.</title>
        <authorList>
            <person name="Tunovic T."/>
            <person name="Pineiro-Iglesias B."/>
            <person name="Unosson C."/>
            <person name="Inganas E."/>
            <person name="Ohlen M."/>
            <person name="Cardew S."/>
            <person name="Jensie-Markopoulos S."/>
            <person name="Salva-Serra F."/>
            <person name="Jaen-Luchoro D."/>
            <person name="Karlsson R."/>
            <person name="Svensson-Stadler L."/>
            <person name="Chun J."/>
            <person name="Moore E."/>
        </authorList>
    </citation>
    <scope>NUCLEOTIDE SEQUENCE [LARGE SCALE GENOMIC DNA]</scope>
    <source>
        <strain evidence="1 2">CCUG 30977</strain>
    </source>
</reference>
<comment type="caution">
    <text evidence="1">The sequence shown here is derived from an EMBL/GenBank/DDBJ whole genome shotgun (WGS) entry which is preliminary data.</text>
</comment>
<dbReference type="Gene3D" id="2.60.40.2970">
    <property type="match status" value="1"/>
</dbReference>
<protein>
    <submittedName>
        <fullName evidence="1">Protease</fullName>
    </submittedName>
</protein>
<organism evidence="1 2">
    <name type="scientific">Ideonella dechloratans</name>
    <dbReference type="NCBI Taxonomy" id="36863"/>
    <lineage>
        <taxon>Bacteria</taxon>
        <taxon>Pseudomonadati</taxon>
        <taxon>Pseudomonadota</taxon>
        <taxon>Betaproteobacteria</taxon>
        <taxon>Burkholderiales</taxon>
        <taxon>Sphaerotilaceae</taxon>
        <taxon>Ideonella</taxon>
    </lineage>
</organism>
<keyword evidence="1" id="KW-0645">Protease</keyword>
<keyword evidence="2" id="KW-1185">Reference proteome</keyword>
<dbReference type="EMBL" id="VZPB01000043">
    <property type="protein sequence ID" value="KAB0578091.1"/>
    <property type="molecule type" value="Genomic_DNA"/>
</dbReference>
<proteinExistence type="predicted"/>
<dbReference type="OrthoDB" id="8896796at2"/>
<dbReference type="GO" id="GO:0008233">
    <property type="term" value="F:peptidase activity"/>
    <property type="evidence" value="ECO:0007669"/>
    <property type="project" value="UniProtKB-KW"/>
</dbReference>